<sequence length="89" mass="10163">MIFSFPENILEEMVGFVGGIVESSMPLIILAIGISLAFYIIHRVINLVLDPMSEIPVSDIEDEDLAEDLDEDLDEDEGFFYGERKRRLR</sequence>
<gene>
    <name evidence="2" type="ORF">S06H3_01914</name>
    <name evidence="3" type="ORF">S06H3_01916</name>
</gene>
<keyword evidence="1" id="KW-0472">Membrane</keyword>
<keyword evidence="1" id="KW-1133">Transmembrane helix</keyword>
<protein>
    <submittedName>
        <fullName evidence="2">Uncharacterized protein</fullName>
    </submittedName>
</protein>
<evidence type="ECO:0000313" key="3">
    <source>
        <dbReference type="EMBL" id="GAH99408.1"/>
    </source>
</evidence>
<comment type="caution">
    <text evidence="2">The sequence shown here is derived from an EMBL/GenBank/DDBJ whole genome shotgun (WGS) entry which is preliminary data.</text>
</comment>
<reference evidence="2" key="1">
    <citation type="journal article" date="2014" name="Front. Microbiol.">
        <title>High frequency of phylogenetically diverse reductive dehalogenase-homologous genes in deep subseafloor sedimentary metagenomes.</title>
        <authorList>
            <person name="Kawai M."/>
            <person name="Futagami T."/>
            <person name="Toyoda A."/>
            <person name="Takaki Y."/>
            <person name="Nishi S."/>
            <person name="Hori S."/>
            <person name="Arai W."/>
            <person name="Tsubouchi T."/>
            <person name="Morono Y."/>
            <person name="Uchiyama I."/>
            <person name="Ito T."/>
            <person name="Fujiyama A."/>
            <person name="Inagaki F."/>
            <person name="Takami H."/>
        </authorList>
    </citation>
    <scope>NUCLEOTIDE SEQUENCE</scope>
    <source>
        <strain evidence="2">Expedition CK06-06</strain>
    </source>
</reference>
<accession>X1LZ51</accession>
<dbReference type="AlphaFoldDB" id="X1LZ51"/>
<evidence type="ECO:0000313" key="2">
    <source>
        <dbReference type="EMBL" id="GAH99403.1"/>
    </source>
</evidence>
<dbReference type="EMBL" id="BARV01000518">
    <property type="protein sequence ID" value="GAH99403.1"/>
    <property type="molecule type" value="Genomic_DNA"/>
</dbReference>
<dbReference type="EMBL" id="BARV01000518">
    <property type="protein sequence ID" value="GAH99408.1"/>
    <property type="molecule type" value="Genomic_DNA"/>
</dbReference>
<evidence type="ECO:0000256" key="1">
    <source>
        <dbReference type="SAM" id="Phobius"/>
    </source>
</evidence>
<proteinExistence type="predicted"/>
<keyword evidence="1" id="KW-0812">Transmembrane</keyword>
<feature type="transmembrane region" description="Helical" evidence="1">
    <location>
        <begin position="20"/>
        <end position="41"/>
    </location>
</feature>
<name>X1LZ51_9ZZZZ</name>
<organism evidence="2">
    <name type="scientific">marine sediment metagenome</name>
    <dbReference type="NCBI Taxonomy" id="412755"/>
    <lineage>
        <taxon>unclassified sequences</taxon>
        <taxon>metagenomes</taxon>
        <taxon>ecological metagenomes</taxon>
    </lineage>
</organism>